<keyword evidence="3" id="KW-0966">Cell projection</keyword>
<feature type="domain" description="Flagellar hook-length control protein-like C-terminal" evidence="2">
    <location>
        <begin position="336"/>
        <end position="407"/>
    </location>
</feature>
<dbReference type="AlphaFoldDB" id="A0A0R3K404"/>
<dbReference type="EMBL" id="LKHP01000005">
    <property type="protein sequence ID" value="KRQ87055.1"/>
    <property type="molecule type" value="Genomic_DNA"/>
</dbReference>
<name>A0A0R3K404_CALMK</name>
<evidence type="ECO:0000256" key="1">
    <source>
        <dbReference type="SAM" id="Coils"/>
    </source>
</evidence>
<keyword evidence="3" id="KW-0282">Flagellum</keyword>
<dbReference type="Pfam" id="PF02120">
    <property type="entry name" value="Flg_hook"/>
    <property type="match status" value="1"/>
</dbReference>
<dbReference type="InterPro" id="IPR038610">
    <property type="entry name" value="FliK-like_C_sf"/>
</dbReference>
<dbReference type="Proteomes" id="UP000052015">
    <property type="component" value="Unassembled WGS sequence"/>
</dbReference>
<protein>
    <submittedName>
        <fullName evidence="3">Flagellar hook-length control protein FliK</fullName>
    </submittedName>
</protein>
<dbReference type="RefSeq" id="WP_057978208.1">
    <property type="nucleotide sequence ID" value="NZ_LKHP01000005.1"/>
</dbReference>
<dbReference type="Gene3D" id="3.30.750.140">
    <property type="match status" value="1"/>
</dbReference>
<sequence>MKVDAINSLKVEFKPGNKNNKKTSLNFDDLLNKVSTKEVPTNSSSSIKVENQHNQQDIANPTEFEDNSDDVELVKDVIAKLEKLIEKLTNDTEFSKDLKEPQENIEPFLNQIIAFVNSLNQYIINSKVESTDKVNTENSLVNIVNIRDINIKLLGLLMNTEKVENYNQTENLKEINELLDGILGSDKVDKNQFITVLQKIVENNYKNEPVKMSIPNDEIIEKPEMQNDDSSVSEIKKENLRSGDDNLTKTISDKAAVNIAVEKRSNDDKAVQNEAQVDEDISFNNANVELKSIKTNTNEVNKNDLRAEIERIITPQKTNEIIQIAVERFRSLRLPEITELRVKLNPEDLGEITVKVVLEKGEVKGNILVDKREVAAALQSQIENLKQELRNNNVTVTNVTINLNNDNLNERNGHGFKQQNGQNKNYSEQQFEFDKLVDDQDGLNIIA</sequence>
<evidence type="ECO:0000259" key="2">
    <source>
        <dbReference type="Pfam" id="PF02120"/>
    </source>
</evidence>
<proteinExistence type="predicted"/>
<feature type="coiled-coil region" evidence="1">
    <location>
        <begin position="71"/>
        <end position="98"/>
    </location>
</feature>
<feature type="coiled-coil region" evidence="1">
    <location>
        <begin position="368"/>
        <end position="395"/>
    </location>
</feature>
<gene>
    <name evidence="3" type="ORF">ABG79_01248</name>
</gene>
<dbReference type="InterPro" id="IPR021136">
    <property type="entry name" value="Flagellar_hook_control-like_C"/>
</dbReference>
<keyword evidence="1" id="KW-0175">Coiled coil</keyword>
<dbReference type="CDD" id="cd17470">
    <property type="entry name" value="T3SS_Flik_C"/>
    <property type="match status" value="1"/>
</dbReference>
<reference evidence="3 4" key="1">
    <citation type="submission" date="2015-09" db="EMBL/GenBank/DDBJ databases">
        <title>Draft genome sequence of a Caloramator mitchellensis, a moderate thermophile from the Great Artesian Basin of Australia.</title>
        <authorList>
            <person name="Patel B.K."/>
        </authorList>
    </citation>
    <scope>NUCLEOTIDE SEQUENCE [LARGE SCALE GENOMIC DNA]</scope>
    <source>
        <strain evidence="3 4">VF08</strain>
    </source>
</reference>
<dbReference type="OrthoDB" id="1934566at2"/>
<accession>A0A0R3K404</accession>
<keyword evidence="4" id="KW-1185">Reference proteome</keyword>
<evidence type="ECO:0000313" key="4">
    <source>
        <dbReference type="Proteomes" id="UP000052015"/>
    </source>
</evidence>
<keyword evidence="3" id="KW-0969">Cilium</keyword>
<comment type="caution">
    <text evidence="3">The sequence shown here is derived from an EMBL/GenBank/DDBJ whole genome shotgun (WGS) entry which is preliminary data.</text>
</comment>
<organism evidence="3 4">
    <name type="scientific">Caloramator mitchellensis</name>
    <dbReference type="NCBI Taxonomy" id="908809"/>
    <lineage>
        <taxon>Bacteria</taxon>
        <taxon>Bacillati</taxon>
        <taxon>Bacillota</taxon>
        <taxon>Clostridia</taxon>
        <taxon>Eubacteriales</taxon>
        <taxon>Clostridiaceae</taxon>
        <taxon>Caloramator</taxon>
    </lineage>
</organism>
<dbReference type="STRING" id="908809.ABG79_01248"/>
<evidence type="ECO:0000313" key="3">
    <source>
        <dbReference type="EMBL" id="KRQ87055.1"/>
    </source>
</evidence>